<evidence type="ECO:0000313" key="1">
    <source>
        <dbReference type="EMBL" id="KIE44922.1"/>
    </source>
</evidence>
<dbReference type="OrthoDB" id="1933804at2"/>
<reference evidence="1 2" key="1">
    <citation type="journal article" date="2015" name="Infect. Genet. Evol.">
        <title>Genomic sequences of six botulinum neurotoxin-producing strains representing three clostridial species illustrate the mobility and diversity of botulinum neurotoxin genes.</title>
        <authorList>
            <person name="Smith T.J."/>
            <person name="Hill K.K."/>
            <person name="Xie G."/>
            <person name="Foley B.T."/>
            <person name="Williamson C.H."/>
            <person name="Foster J.T."/>
            <person name="Johnson S.L."/>
            <person name="Chertkov O."/>
            <person name="Teshima H."/>
            <person name="Gibbons H.S."/>
            <person name="Johnsky L.A."/>
            <person name="Karavis M.A."/>
            <person name="Smith L.A."/>
        </authorList>
    </citation>
    <scope>NUCLEOTIDE SEQUENCE [LARGE SCALE GENOMIC DNA]</scope>
    <source>
        <strain evidence="1 2">CDC 2741</strain>
    </source>
</reference>
<dbReference type="EMBL" id="AYSO01000020">
    <property type="protein sequence ID" value="KIE44922.1"/>
    <property type="molecule type" value="Genomic_DNA"/>
</dbReference>
<dbReference type="AlphaFoldDB" id="A0A0C1QV82"/>
<organism evidence="1 2">
    <name type="scientific">Clostridium argentinense CDC 2741</name>
    <dbReference type="NCBI Taxonomy" id="1418104"/>
    <lineage>
        <taxon>Bacteria</taxon>
        <taxon>Bacillati</taxon>
        <taxon>Bacillota</taxon>
        <taxon>Clostridia</taxon>
        <taxon>Eubacteriales</taxon>
        <taxon>Clostridiaceae</taxon>
        <taxon>Clostridium</taxon>
    </lineage>
</organism>
<dbReference type="RefSeq" id="WP_039637088.1">
    <property type="nucleotide sequence ID" value="NZ_AYSO01000020.1"/>
</dbReference>
<dbReference type="Proteomes" id="UP000031366">
    <property type="component" value="Unassembled WGS sequence"/>
</dbReference>
<protein>
    <submittedName>
        <fullName evidence="1">Uncharacterized protein</fullName>
    </submittedName>
</protein>
<gene>
    <name evidence="1" type="ORF">U732_918</name>
</gene>
<name>A0A0C1QV82_9CLOT</name>
<dbReference type="STRING" id="29341.RSJ17_07385"/>
<accession>A0A0C1QV82</accession>
<evidence type="ECO:0000313" key="2">
    <source>
        <dbReference type="Proteomes" id="UP000031366"/>
    </source>
</evidence>
<proteinExistence type="predicted"/>
<sequence length="607" mass="68069">MSSENKTPNLQLNQWTGNEYPKRTDFIEDNRKIDEAYKELKDSIKDGGKVSSVNGKIGDVILKAEDIKTESGDTVQSQMADMVQHMVQQRRTYAELKEMAEDSKLSVGHFYILEDYKCTYLRSKDGSSSADKYEVVTSPKAEKLILQAITKNTFSIYCKSVDYPDDILVFDIFDDDIKNDLNNDKIPNTPRTGKVHSRYDTKNNIYTNYDFRAVTVLVFRQDIKRYATTGGTILNTNERVSAGTVVRGSFYHNGQSLFVALATTTVNTLEGHANVCKICDRAIDVLNVESNTIYMYSNKGNELTDGYLVTSISPRVELTIGNNCKDIYVHTGYQKHIHTIRIGDNCTNIELKDSRYICIGNDCSRINIFDSLWVATGDKTVTTRITQSSWVALFGNNSKIYLNSCSKVSIGYSFWNVQSTSTSNLCTGGQNKSGLTTSYDYNSNVFNCSYVDISKNSSNNTITASDTVNIDKNSNTNDIRNSTHISIDMGCNCNYMYNAKYISIGKDCSDNRFPTDNHTITLGIGCKFNDFGIFTHDLNVIRSNSSKYSVDNSYMIVLNLRNKDITKFTGGMTNYSTTKWVTEGDSGNNYYLCYLTGGGSYTAKLIP</sequence>
<keyword evidence="2" id="KW-1185">Reference proteome</keyword>
<comment type="caution">
    <text evidence="1">The sequence shown here is derived from an EMBL/GenBank/DDBJ whole genome shotgun (WGS) entry which is preliminary data.</text>
</comment>